<dbReference type="AlphaFoldDB" id="A0AAW0DPT7"/>
<feature type="region of interest" description="Disordered" evidence="1">
    <location>
        <begin position="176"/>
        <end position="202"/>
    </location>
</feature>
<feature type="domain" description="DUF6697" evidence="2">
    <location>
        <begin position="228"/>
        <end position="424"/>
    </location>
</feature>
<feature type="compositionally biased region" description="Basic and acidic residues" evidence="1">
    <location>
        <begin position="76"/>
        <end position="92"/>
    </location>
</feature>
<protein>
    <recommendedName>
        <fullName evidence="2">DUF6697 domain-containing protein</fullName>
    </recommendedName>
</protein>
<keyword evidence="4" id="KW-1185">Reference proteome</keyword>
<feature type="compositionally biased region" description="Acidic residues" evidence="1">
    <location>
        <begin position="473"/>
        <end position="482"/>
    </location>
</feature>
<accession>A0AAW0DPT7</accession>
<dbReference type="Pfam" id="PF20411">
    <property type="entry name" value="DUF6697"/>
    <property type="match status" value="1"/>
</dbReference>
<gene>
    <name evidence="3" type="ORF">R3P38DRAFT_2852129</name>
</gene>
<reference evidence="3 4" key="1">
    <citation type="journal article" date="2024" name="J Genomics">
        <title>Draft genome sequencing and assembly of Favolaschia claudopus CIRM-BRFM 2984 isolated from oak limbs.</title>
        <authorList>
            <person name="Navarro D."/>
            <person name="Drula E."/>
            <person name="Chaduli D."/>
            <person name="Cazenave R."/>
            <person name="Ahrendt S."/>
            <person name="Wang J."/>
            <person name="Lipzen A."/>
            <person name="Daum C."/>
            <person name="Barry K."/>
            <person name="Grigoriev I.V."/>
            <person name="Favel A."/>
            <person name="Rosso M.N."/>
            <person name="Martin F."/>
        </authorList>
    </citation>
    <scope>NUCLEOTIDE SEQUENCE [LARGE SCALE GENOMIC DNA]</scope>
    <source>
        <strain evidence="3 4">CIRM-BRFM 2984</strain>
    </source>
</reference>
<evidence type="ECO:0000313" key="3">
    <source>
        <dbReference type="EMBL" id="KAK7053784.1"/>
    </source>
</evidence>
<comment type="caution">
    <text evidence="3">The sequence shown here is derived from an EMBL/GenBank/DDBJ whole genome shotgun (WGS) entry which is preliminary data.</text>
</comment>
<dbReference type="Proteomes" id="UP001362999">
    <property type="component" value="Unassembled WGS sequence"/>
</dbReference>
<sequence>MHGLTAGQKDAKSNNTDNTMPLKVEETVIVPDVKREVKIEEKYVPLTVKREVKAECKFDLSSQPVSSHSGPTTSRAKKEEREDVKLKTESVKNSESNSSPELPAETVGADDLDSVDSIPVNPPTINGPSSVKQEPEEVQLPLQPATQEQQRFVMEAVVVPTLASLGIKGRPATGRVVSSKRVGTKRGRDIAEEGSSQQPVKKIKKLERSEGLAAGTLQAHLDIRDVSVRRDFMRLHYGGNSQAAFPAIAQEWYTKTGHQYFMYPNLIQNPDSPRIPGAPGLFMAAIGRPAKESTVEWTSHTYKVLTRLGTNDNLYMGEYIIRPADSLTKEEWTAQTPAMRNRWCKKLAKKDWGTITRTRIALRRRFGREPTFEEVDESIAANQKYREINATDISQGFHHGEERLAVWTMKCVGYDEQFQRDLVRQINGWTPSASPQRRKTKKSKAKCDVEPVRNSGSSKRKTKFLRQRASSPESEDESDVDE</sequence>
<dbReference type="InterPro" id="IPR046520">
    <property type="entry name" value="DUF6697"/>
</dbReference>
<evidence type="ECO:0000256" key="1">
    <source>
        <dbReference type="SAM" id="MobiDB-lite"/>
    </source>
</evidence>
<evidence type="ECO:0000313" key="4">
    <source>
        <dbReference type="Proteomes" id="UP001362999"/>
    </source>
</evidence>
<feature type="region of interest" description="Disordered" evidence="1">
    <location>
        <begin position="57"/>
        <end position="111"/>
    </location>
</feature>
<organism evidence="3 4">
    <name type="scientific">Favolaschia claudopus</name>
    <dbReference type="NCBI Taxonomy" id="2862362"/>
    <lineage>
        <taxon>Eukaryota</taxon>
        <taxon>Fungi</taxon>
        <taxon>Dikarya</taxon>
        <taxon>Basidiomycota</taxon>
        <taxon>Agaricomycotina</taxon>
        <taxon>Agaricomycetes</taxon>
        <taxon>Agaricomycetidae</taxon>
        <taxon>Agaricales</taxon>
        <taxon>Marasmiineae</taxon>
        <taxon>Mycenaceae</taxon>
        <taxon>Favolaschia</taxon>
    </lineage>
</organism>
<feature type="region of interest" description="Disordered" evidence="1">
    <location>
        <begin position="429"/>
        <end position="482"/>
    </location>
</feature>
<evidence type="ECO:0000259" key="2">
    <source>
        <dbReference type="Pfam" id="PF20411"/>
    </source>
</evidence>
<feature type="region of interest" description="Disordered" evidence="1">
    <location>
        <begin position="1"/>
        <end position="24"/>
    </location>
</feature>
<proteinExistence type="predicted"/>
<dbReference type="EMBL" id="JAWWNJ010000006">
    <property type="protein sequence ID" value="KAK7053784.1"/>
    <property type="molecule type" value="Genomic_DNA"/>
</dbReference>
<feature type="compositionally biased region" description="Polar residues" evidence="1">
    <location>
        <begin position="60"/>
        <end position="74"/>
    </location>
</feature>
<name>A0AAW0DPT7_9AGAR</name>